<dbReference type="AlphaFoldDB" id="A0A9P9DHA7"/>
<dbReference type="EMBL" id="JAGMUV010000026">
    <property type="protein sequence ID" value="KAH7119196.1"/>
    <property type="molecule type" value="Genomic_DNA"/>
</dbReference>
<protein>
    <submittedName>
        <fullName evidence="1">Uncharacterized protein</fullName>
    </submittedName>
</protein>
<accession>A0A9P9DHA7</accession>
<dbReference type="OrthoDB" id="3748548at2759"/>
<dbReference type="Gene3D" id="2.60.270.50">
    <property type="match status" value="1"/>
</dbReference>
<proteinExistence type="predicted"/>
<evidence type="ECO:0000313" key="1">
    <source>
        <dbReference type="EMBL" id="KAH7119196.1"/>
    </source>
</evidence>
<reference evidence="1" key="1">
    <citation type="journal article" date="2021" name="Nat. Commun.">
        <title>Genetic determinants of endophytism in the Arabidopsis root mycobiome.</title>
        <authorList>
            <person name="Mesny F."/>
            <person name="Miyauchi S."/>
            <person name="Thiergart T."/>
            <person name="Pickel B."/>
            <person name="Atanasova L."/>
            <person name="Karlsson M."/>
            <person name="Huettel B."/>
            <person name="Barry K.W."/>
            <person name="Haridas S."/>
            <person name="Chen C."/>
            <person name="Bauer D."/>
            <person name="Andreopoulos W."/>
            <person name="Pangilinan J."/>
            <person name="LaButti K."/>
            <person name="Riley R."/>
            <person name="Lipzen A."/>
            <person name="Clum A."/>
            <person name="Drula E."/>
            <person name="Henrissat B."/>
            <person name="Kohler A."/>
            <person name="Grigoriev I.V."/>
            <person name="Martin F.M."/>
            <person name="Hacquard S."/>
        </authorList>
    </citation>
    <scope>NUCLEOTIDE SEQUENCE</scope>
    <source>
        <strain evidence="1">MPI-CAGE-AT-0147</strain>
    </source>
</reference>
<organism evidence="1 2">
    <name type="scientific">Dactylonectria macrodidyma</name>
    <dbReference type="NCBI Taxonomy" id="307937"/>
    <lineage>
        <taxon>Eukaryota</taxon>
        <taxon>Fungi</taxon>
        <taxon>Dikarya</taxon>
        <taxon>Ascomycota</taxon>
        <taxon>Pezizomycotina</taxon>
        <taxon>Sordariomycetes</taxon>
        <taxon>Hypocreomycetidae</taxon>
        <taxon>Hypocreales</taxon>
        <taxon>Nectriaceae</taxon>
        <taxon>Dactylonectria</taxon>
    </lineage>
</organism>
<sequence>MASRELVVVVLNLTNEELSLLPESPNLSHGKWMDDPGSRPPQEIRAGESGMWRCQAEHIGVQIEGSVSYSIVGYDSNVRVTFTWKIYSVRPNEFHQSCAAEGFEIQAIGGGGRQPVVVYIFKPVNS</sequence>
<keyword evidence="2" id="KW-1185">Reference proteome</keyword>
<gene>
    <name evidence="1" type="ORF">EDB81DRAFT_891610</name>
</gene>
<evidence type="ECO:0000313" key="2">
    <source>
        <dbReference type="Proteomes" id="UP000738349"/>
    </source>
</evidence>
<dbReference type="Proteomes" id="UP000738349">
    <property type="component" value="Unassembled WGS sequence"/>
</dbReference>
<comment type="caution">
    <text evidence="1">The sequence shown here is derived from an EMBL/GenBank/DDBJ whole genome shotgun (WGS) entry which is preliminary data.</text>
</comment>
<name>A0A9P9DHA7_9HYPO</name>